<evidence type="ECO:0000259" key="1">
    <source>
        <dbReference type="Pfam" id="PF01882"/>
    </source>
</evidence>
<protein>
    <submittedName>
        <fullName evidence="2">DUF58 domain-containing protein</fullName>
    </submittedName>
</protein>
<dbReference type="InterPro" id="IPR002881">
    <property type="entry name" value="DUF58"/>
</dbReference>
<accession>A0ABV7YHJ4</accession>
<dbReference type="Pfam" id="PF01882">
    <property type="entry name" value="DUF58"/>
    <property type="match status" value="1"/>
</dbReference>
<reference evidence="3" key="1">
    <citation type="journal article" date="2019" name="Int. J. Syst. Evol. Microbiol.">
        <title>The Global Catalogue of Microorganisms (GCM) 10K type strain sequencing project: providing services to taxonomists for standard genome sequencing and annotation.</title>
        <authorList>
            <consortium name="The Broad Institute Genomics Platform"/>
            <consortium name="The Broad Institute Genome Sequencing Center for Infectious Disease"/>
            <person name="Wu L."/>
            <person name="Ma J."/>
        </authorList>
    </citation>
    <scope>NUCLEOTIDE SEQUENCE [LARGE SCALE GENOMIC DNA]</scope>
    <source>
        <strain evidence="3">CGMCC 4.7241</strain>
    </source>
</reference>
<keyword evidence="3" id="KW-1185">Reference proteome</keyword>
<evidence type="ECO:0000313" key="3">
    <source>
        <dbReference type="Proteomes" id="UP001595699"/>
    </source>
</evidence>
<dbReference type="PANTHER" id="PTHR33608:SF14">
    <property type="entry name" value="POSSIBLE CONSERVED SECRETED PROTEIN"/>
    <property type="match status" value="1"/>
</dbReference>
<evidence type="ECO:0000313" key="2">
    <source>
        <dbReference type="EMBL" id="MFC3763568.1"/>
    </source>
</evidence>
<sequence length="425" mass="45796">MWHPTRALRRAVVVAALLLGLAVLGGRADFAVLAAPFVLGTAWALLRRPSSPFTVRVARTGERLVEGADVTVEVTVTNEDPAPYDLALAKPAGSEWLGLTDHDRTVGIGVGAEEEATLVLVGKAERWGWHQFGPFEVRAIGIDGLVASDSMLSQSLSLDVFPRTTPFEADDAMPKAAGLVGGHRSRRYGDGGELAGIRRFSSGDRLRRIDWRTSLRTRELHVVHTLSDRDAELVLVVDVLHEAGTSGGIDGSASVLDTTVRAAAGIAEHYLGSGDRLMVIEYGGRGRAMRPGSGRRHYLATLEWLLATTSGERSYGPAEGGFGRFRIPPSALLVVLTPLLDARSVDMLARQVRGGRSIVAVDTLPEDARPAMSGRWSDAAYRLWRMERQNTIGQLLEHGVPTVTWAGAGSLDHVLRDVSRVAATR</sequence>
<feature type="domain" description="DUF58" evidence="1">
    <location>
        <begin position="197"/>
        <end position="362"/>
    </location>
</feature>
<dbReference type="Proteomes" id="UP001595699">
    <property type="component" value="Unassembled WGS sequence"/>
</dbReference>
<comment type="caution">
    <text evidence="2">The sequence shown here is derived from an EMBL/GenBank/DDBJ whole genome shotgun (WGS) entry which is preliminary data.</text>
</comment>
<dbReference type="EMBL" id="JBHRZH010000019">
    <property type="protein sequence ID" value="MFC3763568.1"/>
    <property type="molecule type" value="Genomic_DNA"/>
</dbReference>
<dbReference type="RefSeq" id="WP_205115626.1">
    <property type="nucleotide sequence ID" value="NZ_JAFBCM010000001.1"/>
</dbReference>
<organism evidence="2 3">
    <name type="scientific">Tenggerimyces flavus</name>
    <dbReference type="NCBI Taxonomy" id="1708749"/>
    <lineage>
        <taxon>Bacteria</taxon>
        <taxon>Bacillati</taxon>
        <taxon>Actinomycetota</taxon>
        <taxon>Actinomycetes</taxon>
        <taxon>Propionibacteriales</taxon>
        <taxon>Nocardioidaceae</taxon>
        <taxon>Tenggerimyces</taxon>
    </lineage>
</organism>
<gene>
    <name evidence="2" type="ORF">ACFOUW_22200</name>
</gene>
<dbReference type="PANTHER" id="PTHR33608">
    <property type="entry name" value="BLL2464 PROTEIN"/>
    <property type="match status" value="1"/>
</dbReference>
<proteinExistence type="predicted"/>
<name>A0ABV7YHJ4_9ACTN</name>